<evidence type="ECO:0000313" key="3">
    <source>
        <dbReference type="EMBL" id="OHT03574.1"/>
    </source>
</evidence>
<evidence type="ECO:0000256" key="1">
    <source>
        <dbReference type="SAM" id="Coils"/>
    </source>
</evidence>
<dbReference type="GeneID" id="94841213"/>
<proteinExistence type="predicted"/>
<feature type="compositionally biased region" description="Polar residues" evidence="2">
    <location>
        <begin position="905"/>
        <end position="916"/>
    </location>
</feature>
<name>A0A1J4K1E4_9EUKA</name>
<evidence type="ECO:0000313" key="4">
    <source>
        <dbReference type="Proteomes" id="UP000179807"/>
    </source>
</evidence>
<reference evidence="3" key="1">
    <citation type="submission" date="2016-10" db="EMBL/GenBank/DDBJ databases">
        <authorList>
            <person name="Benchimol M."/>
            <person name="Almeida L.G."/>
            <person name="Vasconcelos A.T."/>
            <person name="Perreira-Neves A."/>
            <person name="Rosa I.A."/>
            <person name="Tasca T."/>
            <person name="Bogo M.R."/>
            <person name="de Souza W."/>
        </authorList>
    </citation>
    <scope>NUCLEOTIDE SEQUENCE [LARGE SCALE GENOMIC DNA]</scope>
    <source>
        <strain evidence="3">K</strain>
    </source>
</reference>
<feature type="region of interest" description="Disordered" evidence="2">
    <location>
        <begin position="905"/>
        <end position="935"/>
    </location>
</feature>
<keyword evidence="1" id="KW-0175">Coiled coil</keyword>
<organism evidence="3 4">
    <name type="scientific">Tritrichomonas foetus</name>
    <dbReference type="NCBI Taxonomy" id="1144522"/>
    <lineage>
        <taxon>Eukaryota</taxon>
        <taxon>Metamonada</taxon>
        <taxon>Parabasalia</taxon>
        <taxon>Tritrichomonadida</taxon>
        <taxon>Tritrichomonadidae</taxon>
        <taxon>Tritrichomonas</taxon>
    </lineage>
</organism>
<protein>
    <submittedName>
        <fullName evidence="3">Uncharacterized protein</fullName>
    </submittedName>
</protein>
<feature type="coiled-coil region" evidence="1">
    <location>
        <begin position="1831"/>
        <end position="1858"/>
    </location>
</feature>
<dbReference type="Proteomes" id="UP000179807">
    <property type="component" value="Unassembled WGS sequence"/>
</dbReference>
<dbReference type="RefSeq" id="XP_068356710.1">
    <property type="nucleotide sequence ID" value="XM_068506509.1"/>
</dbReference>
<gene>
    <name evidence="3" type="ORF">TRFO_29000</name>
</gene>
<sequence>MNERMEDISIDQISLQKIVSKFSKILSVREQALSNPIFNEQTAIQISKIIDKLIQIPITKEMTPDKFQLIIQEIPELTNLINQNFFSNAITLLQGKLSSIYGSFSFLTNKDADLSEGASKILMHISSIVTELDISSSFCSTLKDNLYLLSQFIDDNQEKLFSPEKYLEIKNMIQETIPLIENLNSSKILISATKSLINSIHLKSIELPLQAHESRQIPSKPHRRFHEELLNQNLVRPRNEVNQLIEEFKNDPQSHEKISDYENRFSEALKNEFPFQVPLNIFKEIISLFSMLIIPPDFDSEPFQIIKKLFTFLSAALLYYYQLPDQISSSNEINDFKQSITNISSFLQELQQKINDGQKLLNDSEEKLINILRDTTMFFEHIVHASTTLDIINELLQTTKILLDLSPIKLQSVGIHFQQPITADSQSDKASDTENLVKINTDSLSSDNESLRNIKILRSVNMIQNNLNNLKTMEIEIYNQELKELHPISFANLISLSKKSVQSILVFLYFSLVSSNSSSDNLSFLNIFNNSLQDLDKFYFSMHISPLSGIDLRIKSLILYQQFLSTDSEDNLSILFKLYEAMFEAYFIFYHLDHIGMVPLSTATHLSYCFTMCELLNEYDPSIFHKYCMFFNNLNLFELNYSEIIKILNELKDNISEILSRWSLDEQFTQLASYQGAVNNSLMYLMKTMPNDNITTIVSQINEWLKNISNKPQNIREALVKILSLLFLIRQQHESSFDFSEFDVFENISNVLNQISIHFDIFSSLSSLHEFLQLNFNESEIKHFTSNNFTNEDNSTDQSATLNANENDVVEKQATFQREENLLVDANHSIEERKNTLNEITNHQNLEFPQDIDIISDNVSLNTENKIVNVQQILEQNNQSIVKIENNLNLESQSEVTLQTVEPTSVNSEIDNSHNNTENKSETNPDGPDNDGSSKYKLSFLNETTSLPKLSPFSFEEPSLSQEYAAIWVEFASNNCSENRFHINQINNLSPSLIRMHFIEIITNYSCTWTLDDYFAKSLKDTFSDILNEPFDCTKKGLVTFFWKYASKFNLFFLSSLPQFESLIDQLSKALSEVAPSRSRSNKNDLTHMNSQQINEINKTLHGLKSRLSLKNFKWCHEILSLYHRFSSLVNEGIITTSCVQPMLIFRKLYRMAYLIFICHRCFTFYSNSSINCEMDIASVRYILDNYFKKHSLNDGNTVILRTQIEQFLKFDIGCDVMILTSSLKTLNKTCQLIDLPYIVNLVDHDFFDFGLFFSRLPKSMSSLTSLFNSALFSSACFARKSLFDMIYSEPTDKIVGEAIAAFETFKKEIILAPFDSNVSHIDKIIDSCRQFLNINEMSINFDCINSFTSNSPQNVIPGNTIHKLKVMVYALQNKFTRLLKYYPQSFDQMFQNFIPVITAIQQIPNQYGYFNSLNQQLFEFYREWRDFCAKIQPVDFIELFCNFRRHTNDIIDAIGPSTDNDIAILRSITRLYLVGCDNQLIYKIKLVYSFIKWQLGRYTKNFIGEELPFTEVQNLFNIFMLFDEACILIKEITKKINQIKMNEQGITINLPSTFTIIVAPSEPHMNETNDKILDKQMTIEEQTSMAQMIYILSTANQEDQERLANLQILRSEVDQLIPQIEFQQNQIRKLNEVCQQLVDLTNSLCQQSSKVQKTEEEDVETVEKIKQLTSYSRLKHDVSITSKERDHLIERYNATFKLNREIDDENEFLLETLKTKTYQGKKAHEIAIVERYQSFVSNFNNINKLIQKANDQMIHICNEMKLQANKHDSQCEDVIYSELDQQREHLKQLREIVSQIHEEEPVDQIYEEGNLSNKTAAEKIEYLTGVRNNLKIEIINIKELTEKLKSLIAQRANQNKEG</sequence>
<evidence type="ECO:0000256" key="2">
    <source>
        <dbReference type="SAM" id="MobiDB-lite"/>
    </source>
</evidence>
<dbReference type="EMBL" id="MLAK01000822">
    <property type="protein sequence ID" value="OHT03574.1"/>
    <property type="molecule type" value="Genomic_DNA"/>
</dbReference>
<dbReference type="VEuPathDB" id="TrichDB:TRFO_29000"/>
<accession>A0A1J4K1E4</accession>
<keyword evidence="4" id="KW-1185">Reference proteome</keyword>
<comment type="caution">
    <text evidence="3">The sequence shown here is derived from an EMBL/GenBank/DDBJ whole genome shotgun (WGS) entry which is preliminary data.</text>
</comment>